<accession>Q31QU3</accession>
<dbReference type="NCBIfam" id="NF009506">
    <property type="entry name" value="PRK12864.1"/>
    <property type="match status" value="1"/>
</dbReference>
<reference evidence="4" key="1">
    <citation type="submission" date="2005-08" db="EMBL/GenBank/DDBJ databases">
        <title>Complete sequence of chromosome 1 of Synechococcus elongatus PCC 7942.</title>
        <authorList>
            <consortium name="US DOE Joint Genome Institute"/>
            <person name="Copeland A."/>
            <person name="Lucas S."/>
            <person name="Lapidus A."/>
            <person name="Barry K."/>
            <person name="Detter J.C."/>
            <person name="Glavina T."/>
            <person name="Hammon N."/>
            <person name="Israni S."/>
            <person name="Pitluck S."/>
            <person name="Schmutz J."/>
            <person name="Larimer F."/>
            <person name="Land M."/>
            <person name="Kyrpides N."/>
            <person name="Lykidis A."/>
            <person name="Richardson P."/>
        </authorList>
    </citation>
    <scope>NUCLEOTIDE SEQUENCE [LARGE SCALE GENOMIC DNA]</scope>
    <source>
        <strain evidence="4">ATCC 33912 / PCC 7942 / FACHB-805</strain>
    </source>
</reference>
<dbReference type="Pfam" id="PF03795">
    <property type="entry name" value="YCII"/>
    <property type="match status" value="1"/>
</dbReference>
<dbReference type="Gene3D" id="3.30.70.1060">
    <property type="entry name" value="Dimeric alpha+beta barrel"/>
    <property type="match status" value="1"/>
</dbReference>
<protein>
    <recommendedName>
        <fullName evidence="2">YCII-related domain-containing protein</fullName>
    </recommendedName>
</protein>
<dbReference type="KEGG" id="syf:Synpcc7942_0544"/>
<dbReference type="HOGENOM" id="CLU_110355_5_1_3"/>
<dbReference type="PANTHER" id="PTHR33606:SF3">
    <property type="entry name" value="PROTEIN YCII"/>
    <property type="match status" value="1"/>
</dbReference>
<dbReference type="eggNOG" id="COG2350">
    <property type="taxonomic scope" value="Bacteria"/>
</dbReference>
<proteinExistence type="inferred from homology"/>
<organism evidence="3 4">
    <name type="scientific">Synechococcus elongatus (strain ATCC 33912 / PCC 7942 / FACHB-805)</name>
    <name type="common">Anacystis nidulans R2</name>
    <dbReference type="NCBI Taxonomy" id="1140"/>
    <lineage>
        <taxon>Bacteria</taxon>
        <taxon>Bacillati</taxon>
        <taxon>Cyanobacteriota</taxon>
        <taxon>Cyanophyceae</taxon>
        <taxon>Synechococcales</taxon>
        <taxon>Synechococcaceae</taxon>
        <taxon>Synechococcus</taxon>
    </lineage>
</organism>
<keyword evidence="4" id="KW-1185">Reference proteome</keyword>
<evidence type="ECO:0000259" key="2">
    <source>
        <dbReference type="Pfam" id="PF03795"/>
    </source>
</evidence>
<comment type="similarity">
    <text evidence="1">Belongs to the YciI family.</text>
</comment>
<dbReference type="AlphaFoldDB" id="Q31QU3"/>
<dbReference type="PANTHER" id="PTHR33606">
    <property type="entry name" value="PROTEIN YCII"/>
    <property type="match status" value="1"/>
</dbReference>
<dbReference type="InterPro" id="IPR051807">
    <property type="entry name" value="Sec-metab_biosynth-assoc"/>
</dbReference>
<dbReference type="EMBL" id="CP000100">
    <property type="protein sequence ID" value="ABB56576.1"/>
    <property type="molecule type" value="Genomic_DNA"/>
</dbReference>
<dbReference type="InterPro" id="IPR005545">
    <property type="entry name" value="YCII"/>
</dbReference>
<dbReference type="InterPro" id="IPR011008">
    <property type="entry name" value="Dimeric_a/b-barrel"/>
</dbReference>
<dbReference type="BioCyc" id="SYNEL:SYNPCC7942_0544-MONOMER"/>
<dbReference type="SUPFAM" id="SSF54909">
    <property type="entry name" value="Dimeric alpha+beta barrel"/>
    <property type="match status" value="1"/>
</dbReference>
<feature type="domain" description="YCII-related" evidence="2">
    <location>
        <begin position="13"/>
        <end position="95"/>
    </location>
</feature>
<name>Q31QU3_SYNE7</name>
<dbReference type="Proteomes" id="UP000889800">
    <property type="component" value="Chromosome"/>
</dbReference>
<evidence type="ECO:0000256" key="1">
    <source>
        <dbReference type="ARBA" id="ARBA00007689"/>
    </source>
</evidence>
<dbReference type="PaxDb" id="1140-Synpcc7942_0544"/>
<evidence type="ECO:0000313" key="3">
    <source>
        <dbReference type="EMBL" id="ABB56576.1"/>
    </source>
</evidence>
<dbReference type="STRING" id="1140.Synpcc7942_0544"/>
<evidence type="ECO:0000313" key="4">
    <source>
        <dbReference type="Proteomes" id="UP000889800"/>
    </source>
</evidence>
<sequence length="99" mass="11477">MPEKSHCTDKMAKFVLWGRYCEDVLEKRAPHREAHLAGLAVQKEQGLLITLGPTQDLTHVFGIYEADTIETVKQAIEADPYWQNGVWTEYEVREWIQAF</sequence>
<gene>
    <name evidence="3" type="ordered locus">Synpcc7942_0544</name>
</gene>